<dbReference type="EC" id="3.4.24.-" evidence="11"/>
<dbReference type="OrthoDB" id="28389at2157"/>
<keyword evidence="7 11" id="KW-0862">Zinc</keyword>
<keyword evidence="4 11" id="KW-0812">Transmembrane</keyword>
<evidence type="ECO:0000313" key="14">
    <source>
        <dbReference type="EMBL" id="OUJ18377.1"/>
    </source>
</evidence>
<dbReference type="GO" id="GO:0008270">
    <property type="term" value="F:zinc ion binding"/>
    <property type="evidence" value="ECO:0007669"/>
    <property type="project" value="UniProtKB-UniRule"/>
</dbReference>
<dbReference type="InterPro" id="IPR050083">
    <property type="entry name" value="HtpX_protease"/>
</dbReference>
<evidence type="ECO:0000256" key="12">
    <source>
        <dbReference type="SAM" id="MobiDB-lite"/>
    </source>
</evidence>
<dbReference type="EMBL" id="MRZU01000004">
    <property type="protein sequence ID" value="OUJ18377.1"/>
    <property type="molecule type" value="Genomic_DNA"/>
</dbReference>
<reference evidence="14 15" key="1">
    <citation type="submission" date="2016-12" db="EMBL/GenBank/DDBJ databases">
        <title>Discovery of methanogenic haloarchaea.</title>
        <authorList>
            <person name="Sorokin D.Y."/>
            <person name="Makarova K.S."/>
            <person name="Abbas B."/>
            <person name="Ferrer M."/>
            <person name="Golyshin P.N."/>
        </authorList>
    </citation>
    <scope>NUCLEOTIDE SEQUENCE [LARGE SCALE GENOMIC DNA]</scope>
    <source>
        <strain evidence="14">AMET1</strain>
    </source>
</reference>
<dbReference type="GO" id="GO:0004222">
    <property type="term" value="F:metalloendopeptidase activity"/>
    <property type="evidence" value="ECO:0007669"/>
    <property type="project" value="UniProtKB-UniRule"/>
</dbReference>
<evidence type="ECO:0000256" key="11">
    <source>
        <dbReference type="HAMAP-Rule" id="MF_00188"/>
    </source>
</evidence>
<proteinExistence type="inferred from homology"/>
<feature type="active site" evidence="11">
    <location>
        <position position="138"/>
    </location>
</feature>
<evidence type="ECO:0000256" key="1">
    <source>
        <dbReference type="ARBA" id="ARBA00009779"/>
    </source>
</evidence>
<feature type="transmembrane region" description="Helical" evidence="11">
    <location>
        <begin position="37"/>
        <end position="55"/>
    </location>
</feature>
<keyword evidence="10 11" id="KW-0472">Membrane</keyword>
<evidence type="ECO:0000256" key="2">
    <source>
        <dbReference type="ARBA" id="ARBA00022475"/>
    </source>
</evidence>
<evidence type="ECO:0000313" key="15">
    <source>
        <dbReference type="Proteomes" id="UP000195137"/>
    </source>
</evidence>
<feature type="domain" description="Peptidase M48" evidence="13">
    <location>
        <begin position="70"/>
        <end position="326"/>
    </location>
</feature>
<organism evidence="14 15">
    <name type="scientific">Methanonatronarchaeum thermophilum</name>
    <dbReference type="NCBI Taxonomy" id="1927129"/>
    <lineage>
        <taxon>Archaea</taxon>
        <taxon>Methanobacteriati</taxon>
        <taxon>Methanobacteriota</taxon>
        <taxon>Methanonatronarchaeia</taxon>
        <taxon>Methanonatronarchaeales</taxon>
        <taxon>Methanonatronarchaeaceae</taxon>
        <taxon>Methanonatronarchaeum</taxon>
    </lineage>
</organism>
<comment type="subcellular location">
    <subcellularLocation>
        <location evidence="11">Cell membrane</location>
        <topology evidence="11">Multi-pass membrane protein</topology>
    </subcellularLocation>
</comment>
<feature type="transmembrane region" description="Helical" evidence="11">
    <location>
        <begin position="149"/>
        <end position="170"/>
    </location>
</feature>
<comment type="cofactor">
    <cofactor evidence="11">
        <name>Zn(2+)</name>
        <dbReference type="ChEBI" id="CHEBI:29105"/>
    </cofactor>
    <text evidence="11">Binds 1 zinc ion per subunit.</text>
</comment>
<feature type="transmembrane region" description="Helical" evidence="11">
    <location>
        <begin position="182"/>
        <end position="203"/>
    </location>
</feature>
<dbReference type="Pfam" id="PF01435">
    <property type="entry name" value="Peptidase_M48"/>
    <property type="match status" value="1"/>
</dbReference>
<dbReference type="GO" id="GO:0006508">
    <property type="term" value="P:proteolysis"/>
    <property type="evidence" value="ECO:0007669"/>
    <property type="project" value="UniProtKB-KW"/>
</dbReference>
<feature type="binding site" evidence="11">
    <location>
        <position position="137"/>
    </location>
    <ligand>
        <name>Zn(2+)</name>
        <dbReference type="ChEBI" id="CHEBI:29105"/>
        <note>catalytic</note>
    </ligand>
</feature>
<dbReference type="CDD" id="cd07338">
    <property type="entry name" value="M48B_HtpX_like"/>
    <property type="match status" value="1"/>
</dbReference>
<keyword evidence="3 11" id="KW-0645">Protease</keyword>
<sequence length="327" mass="36708">MFSNLKLKASMMASLGAIIGATTLALAIVLMFADAPILLSVLLVVPFFLLQWLFAPTIVEKAYKVEEADPQQYRQYHESVERIARQSGIDKPHVMIADMDLPNAFAYGNFRSGDKVAITTGLLKRLEWEEVEAVIAHEIGHLKHNDSTYMMVLSILPALFLVLGRMLFYSSLFGSQNDSKPMILIAVASMVFYLILQICIMYFSRLREYYADRHSANVVRNGDQKLASGLMKISNGIDSIKKQDSQRSRSRSRNPRAQGMSGMMGGASPMALSMKPLLIADPDVTGNLADRRQITEYAEQDLSLREKLMELFSTHPNIKKRLRALKL</sequence>
<keyword evidence="15" id="KW-1185">Reference proteome</keyword>
<comment type="caution">
    <text evidence="14">The sequence shown here is derived from an EMBL/GenBank/DDBJ whole genome shotgun (WGS) entry which is preliminary data.</text>
</comment>
<keyword evidence="9 11" id="KW-0482">Metalloprotease</keyword>
<keyword evidence="6 11" id="KW-0378">Hydrolase</keyword>
<evidence type="ECO:0000256" key="3">
    <source>
        <dbReference type="ARBA" id="ARBA00022670"/>
    </source>
</evidence>
<dbReference type="Gene3D" id="3.30.2010.10">
    <property type="entry name" value="Metalloproteases ('zincins'), catalytic domain"/>
    <property type="match status" value="1"/>
</dbReference>
<dbReference type="InterPro" id="IPR001915">
    <property type="entry name" value="Peptidase_M48"/>
</dbReference>
<evidence type="ECO:0000256" key="6">
    <source>
        <dbReference type="ARBA" id="ARBA00022801"/>
    </source>
</evidence>
<feature type="region of interest" description="Disordered" evidence="12">
    <location>
        <begin position="240"/>
        <end position="262"/>
    </location>
</feature>
<keyword evidence="5 11" id="KW-0479">Metal-binding</keyword>
<keyword evidence="2 11" id="KW-1003">Cell membrane</keyword>
<gene>
    <name evidence="11" type="primary">htpX</name>
    <name evidence="14" type="ORF">AMET1_1292</name>
</gene>
<evidence type="ECO:0000256" key="10">
    <source>
        <dbReference type="ARBA" id="ARBA00023136"/>
    </source>
</evidence>
<dbReference type="PANTHER" id="PTHR43221:SF2">
    <property type="entry name" value="PROTEASE HTPX HOMOLOG"/>
    <property type="match status" value="1"/>
</dbReference>
<evidence type="ECO:0000256" key="5">
    <source>
        <dbReference type="ARBA" id="ARBA00022723"/>
    </source>
</evidence>
<name>A0A1Y3GAT7_9EURY</name>
<evidence type="ECO:0000256" key="9">
    <source>
        <dbReference type="ARBA" id="ARBA00023049"/>
    </source>
</evidence>
<comment type="similarity">
    <text evidence="1 11">Belongs to the peptidase M48B family.</text>
</comment>
<feature type="binding site" evidence="11">
    <location>
        <position position="208"/>
    </location>
    <ligand>
        <name>Zn(2+)</name>
        <dbReference type="ChEBI" id="CHEBI:29105"/>
        <note>catalytic</note>
    </ligand>
</feature>
<evidence type="ECO:0000256" key="4">
    <source>
        <dbReference type="ARBA" id="ARBA00022692"/>
    </source>
</evidence>
<dbReference type="GO" id="GO:0005886">
    <property type="term" value="C:plasma membrane"/>
    <property type="evidence" value="ECO:0007669"/>
    <property type="project" value="UniProtKB-SubCell"/>
</dbReference>
<feature type="binding site" evidence="11">
    <location>
        <position position="141"/>
    </location>
    <ligand>
        <name>Zn(2+)</name>
        <dbReference type="ChEBI" id="CHEBI:29105"/>
        <note>catalytic</note>
    </ligand>
</feature>
<dbReference type="PANTHER" id="PTHR43221">
    <property type="entry name" value="PROTEASE HTPX"/>
    <property type="match status" value="1"/>
</dbReference>
<keyword evidence="8 11" id="KW-1133">Transmembrane helix</keyword>
<accession>A0A1Y3GAT7</accession>
<evidence type="ECO:0000256" key="7">
    <source>
        <dbReference type="ARBA" id="ARBA00022833"/>
    </source>
</evidence>
<protein>
    <recommendedName>
        <fullName evidence="11">Protease HtpX homolog</fullName>
        <ecNumber evidence="11">3.4.24.-</ecNumber>
    </recommendedName>
</protein>
<dbReference type="InterPro" id="IPR022919">
    <property type="entry name" value="Pept_M48_protease_HtpX"/>
</dbReference>
<evidence type="ECO:0000259" key="13">
    <source>
        <dbReference type="Pfam" id="PF01435"/>
    </source>
</evidence>
<dbReference type="HAMAP" id="MF_00188">
    <property type="entry name" value="Pept_M48_protease_HtpX"/>
    <property type="match status" value="1"/>
</dbReference>
<feature type="transmembrane region" description="Helical" evidence="11">
    <location>
        <begin position="12"/>
        <end position="31"/>
    </location>
</feature>
<dbReference type="AlphaFoldDB" id="A0A1Y3GAT7"/>
<dbReference type="Proteomes" id="UP000195137">
    <property type="component" value="Unassembled WGS sequence"/>
</dbReference>
<evidence type="ECO:0000256" key="8">
    <source>
        <dbReference type="ARBA" id="ARBA00022989"/>
    </source>
</evidence>
<dbReference type="RefSeq" id="WP_086637658.1">
    <property type="nucleotide sequence ID" value="NZ_MRZU01000004.1"/>
</dbReference>